<evidence type="ECO:0000313" key="15">
    <source>
        <dbReference type="EMBL" id="CAB5076490.1"/>
    </source>
</evidence>
<feature type="transmembrane region" description="Helical" evidence="6">
    <location>
        <begin position="79"/>
        <end position="101"/>
    </location>
</feature>
<evidence type="ECO:0000313" key="7">
    <source>
        <dbReference type="EMBL" id="CAB4654123.1"/>
    </source>
</evidence>
<evidence type="ECO:0000256" key="2">
    <source>
        <dbReference type="ARBA" id="ARBA00022448"/>
    </source>
</evidence>
<evidence type="ECO:0000256" key="4">
    <source>
        <dbReference type="ARBA" id="ARBA00022989"/>
    </source>
</evidence>
<name>A0A6J7IDT0_9ZZZZ</name>
<dbReference type="EMBL" id="CAFBQK010000133">
    <property type="protein sequence ID" value="CAB5054627.1"/>
    <property type="molecule type" value="Genomic_DNA"/>
</dbReference>
<evidence type="ECO:0000313" key="10">
    <source>
        <dbReference type="EMBL" id="CAB4832379.1"/>
    </source>
</evidence>
<evidence type="ECO:0000256" key="3">
    <source>
        <dbReference type="ARBA" id="ARBA00022692"/>
    </source>
</evidence>
<keyword evidence="4 6" id="KW-1133">Transmembrane helix</keyword>
<sequence>MDSSYLLVILIVFTALAFDYTNGFHDAANSIATSVATKALKARTALAIAAVGNLLGAFISEGVAKTVGKGIIEVESSNAGLVVVMAALLGAITWNLLTWWFGLPSSSSHALIGGLVGSALAAREVIHWKGVVDKVAIPMVISPIVGLSLAFLLTLALQWIFRNSKKSVAGKGFRVGQVVAAGSMSLGHGLQDAQKTMGVITLALVVGGFHSGDSIPVWVKVAAALAISLGTYAGGWRIMKTLGKRMIEMDPIRGFASQTVASGVLFVMAIHFKAPISTTHTITSSIIGAGATRGRKWVKWGTVGNILIAWVLTLPAAALCAALFHVLFRFLGLP</sequence>
<dbReference type="EMBL" id="CAFAZX010000049">
    <property type="protein sequence ID" value="CAB4843687.1"/>
    <property type="molecule type" value="Genomic_DNA"/>
</dbReference>
<dbReference type="AlphaFoldDB" id="A0A6J7IDT0"/>
<evidence type="ECO:0000256" key="6">
    <source>
        <dbReference type="SAM" id="Phobius"/>
    </source>
</evidence>
<organism evidence="12">
    <name type="scientific">freshwater metagenome</name>
    <dbReference type="NCBI Taxonomy" id="449393"/>
    <lineage>
        <taxon>unclassified sequences</taxon>
        <taxon>metagenomes</taxon>
        <taxon>ecological metagenomes</taxon>
    </lineage>
</organism>
<feature type="transmembrane region" description="Helical" evidence="6">
    <location>
        <begin position="41"/>
        <end position="59"/>
    </location>
</feature>
<evidence type="ECO:0000313" key="9">
    <source>
        <dbReference type="EMBL" id="CAB4783979.1"/>
    </source>
</evidence>
<keyword evidence="5 6" id="KW-0472">Membrane</keyword>
<evidence type="ECO:0000313" key="12">
    <source>
        <dbReference type="EMBL" id="CAB4928534.1"/>
    </source>
</evidence>
<dbReference type="GO" id="GO:0016020">
    <property type="term" value="C:membrane"/>
    <property type="evidence" value="ECO:0007669"/>
    <property type="project" value="UniProtKB-SubCell"/>
</dbReference>
<protein>
    <submittedName>
        <fullName evidence="12">Unannotated protein</fullName>
    </submittedName>
</protein>
<accession>A0A6J7IDT0</accession>
<proteinExistence type="predicted"/>
<dbReference type="InterPro" id="IPR001204">
    <property type="entry name" value="Phos_transporter"/>
</dbReference>
<dbReference type="EMBL" id="CAFABI010000135">
    <property type="protein sequence ID" value="CAB4832379.1"/>
    <property type="molecule type" value="Genomic_DNA"/>
</dbReference>
<dbReference type="EMBL" id="CAFBOJ010000103">
    <property type="protein sequence ID" value="CAB4984401.1"/>
    <property type="molecule type" value="Genomic_DNA"/>
</dbReference>
<evidence type="ECO:0000313" key="13">
    <source>
        <dbReference type="EMBL" id="CAB4984401.1"/>
    </source>
</evidence>
<reference evidence="12" key="1">
    <citation type="submission" date="2020-05" db="EMBL/GenBank/DDBJ databases">
        <authorList>
            <person name="Chiriac C."/>
            <person name="Salcher M."/>
            <person name="Ghai R."/>
            <person name="Kavagutti S V."/>
        </authorList>
    </citation>
    <scope>NUCLEOTIDE SEQUENCE</scope>
</reference>
<evidence type="ECO:0000313" key="11">
    <source>
        <dbReference type="EMBL" id="CAB4843687.1"/>
    </source>
</evidence>
<dbReference type="EMBL" id="CAFBRB010000108">
    <property type="protein sequence ID" value="CAB5076490.1"/>
    <property type="molecule type" value="Genomic_DNA"/>
</dbReference>
<dbReference type="EMBL" id="CAEZWO010000021">
    <property type="protein sequence ID" value="CAB4654123.1"/>
    <property type="molecule type" value="Genomic_DNA"/>
</dbReference>
<evidence type="ECO:0000313" key="14">
    <source>
        <dbReference type="EMBL" id="CAB5054627.1"/>
    </source>
</evidence>
<feature type="transmembrane region" description="Helical" evidence="6">
    <location>
        <begin position="215"/>
        <end position="234"/>
    </location>
</feature>
<dbReference type="PANTHER" id="PTHR11101:SF80">
    <property type="entry name" value="PHOSPHATE TRANSPORTER"/>
    <property type="match status" value="1"/>
</dbReference>
<dbReference type="EMBL" id="CAEZYB010000099">
    <property type="protein sequence ID" value="CAB4709114.1"/>
    <property type="molecule type" value="Genomic_DNA"/>
</dbReference>
<dbReference type="EMBL" id="CAFBMY010000107">
    <property type="protein sequence ID" value="CAB4928534.1"/>
    <property type="molecule type" value="Genomic_DNA"/>
</dbReference>
<dbReference type="GO" id="GO:0005315">
    <property type="term" value="F:phosphate transmembrane transporter activity"/>
    <property type="evidence" value="ECO:0007669"/>
    <property type="project" value="InterPro"/>
</dbReference>
<dbReference type="Pfam" id="PF01384">
    <property type="entry name" value="PHO4"/>
    <property type="match status" value="1"/>
</dbReference>
<evidence type="ECO:0000313" key="8">
    <source>
        <dbReference type="EMBL" id="CAB4709114.1"/>
    </source>
</evidence>
<keyword evidence="3 6" id="KW-0812">Transmembrane</keyword>
<gene>
    <name evidence="7" type="ORF">UFOPK2254_00337</name>
    <name evidence="8" type="ORF">UFOPK2646_00876</name>
    <name evidence="9" type="ORF">UFOPK2907_01349</name>
    <name evidence="10" type="ORF">UFOPK3197_01043</name>
    <name evidence="11" type="ORF">UFOPK3241_00903</name>
    <name evidence="12" type="ORF">UFOPK3707_00723</name>
    <name evidence="13" type="ORF">UFOPK3937_00921</name>
    <name evidence="14" type="ORF">UFOPK4265_00987</name>
    <name evidence="15" type="ORF">UFOPK4401_00969</name>
</gene>
<comment type="subcellular location">
    <subcellularLocation>
        <location evidence="1">Membrane</location>
        <topology evidence="1">Multi-pass membrane protein</topology>
    </subcellularLocation>
</comment>
<dbReference type="EMBL" id="CAEZZR010000163">
    <property type="protein sequence ID" value="CAB4783979.1"/>
    <property type="molecule type" value="Genomic_DNA"/>
</dbReference>
<keyword evidence="2" id="KW-0813">Transport</keyword>
<evidence type="ECO:0000256" key="5">
    <source>
        <dbReference type="ARBA" id="ARBA00023136"/>
    </source>
</evidence>
<dbReference type="PANTHER" id="PTHR11101">
    <property type="entry name" value="PHOSPHATE TRANSPORTER"/>
    <property type="match status" value="1"/>
</dbReference>
<feature type="transmembrane region" description="Helical" evidence="6">
    <location>
        <begin position="307"/>
        <end position="328"/>
    </location>
</feature>
<dbReference type="GO" id="GO:0035435">
    <property type="term" value="P:phosphate ion transmembrane transport"/>
    <property type="evidence" value="ECO:0007669"/>
    <property type="project" value="TreeGrafter"/>
</dbReference>
<feature type="transmembrane region" description="Helical" evidence="6">
    <location>
        <begin position="138"/>
        <end position="161"/>
    </location>
</feature>
<evidence type="ECO:0000256" key="1">
    <source>
        <dbReference type="ARBA" id="ARBA00004141"/>
    </source>
</evidence>